<dbReference type="OMA" id="ARFYENH"/>
<organism evidence="1 2">
    <name type="scientific">Eutrema salsugineum</name>
    <name type="common">Saltwater cress</name>
    <name type="synonym">Sisymbrium salsugineum</name>
    <dbReference type="NCBI Taxonomy" id="72664"/>
    <lineage>
        <taxon>Eukaryota</taxon>
        <taxon>Viridiplantae</taxon>
        <taxon>Streptophyta</taxon>
        <taxon>Embryophyta</taxon>
        <taxon>Tracheophyta</taxon>
        <taxon>Spermatophyta</taxon>
        <taxon>Magnoliopsida</taxon>
        <taxon>eudicotyledons</taxon>
        <taxon>Gunneridae</taxon>
        <taxon>Pentapetalae</taxon>
        <taxon>rosids</taxon>
        <taxon>malvids</taxon>
        <taxon>Brassicales</taxon>
        <taxon>Brassicaceae</taxon>
        <taxon>Eutremeae</taxon>
        <taxon>Eutrema</taxon>
    </lineage>
</organism>
<protein>
    <submittedName>
        <fullName evidence="1">Uncharacterized protein</fullName>
    </submittedName>
</protein>
<proteinExistence type="predicted"/>
<gene>
    <name evidence="1" type="ORF">EUTSA_v10022047mg</name>
</gene>
<dbReference type="Proteomes" id="UP000030689">
    <property type="component" value="Unassembled WGS sequence"/>
</dbReference>
<dbReference type="EMBL" id="KI517408">
    <property type="protein sequence ID" value="ESQ48169.1"/>
    <property type="molecule type" value="Genomic_DNA"/>
</dbReference>
<dbReference type="KEGG" id="eus:EUTSA_v10022047mg"/>
<evidence type="ECO:0000313" key="1">
    <source>
        <dbReference type="EMBL" id="ESQ48169.1"/>
    </source>
</evidence>
<accession>V4LWG8</accession>
<dbReference type="PANTHER" id="PTHR33511">
    <property type="entry name" value="OS06G0632400 PROTEIN"/>
    <property type="match status" value="1"/>
</dbReference>
<dbReference type="AlphaFoldDB" id="V4LWG8"/>
<keyword evidence="2" id="KW-1185">Reference proteome</keyword>
<dbReference type="eggNOG" id="ENOG502S6TA">
    <property type="taxonomic scope" value="Eukaryota"/>
</dbReference>
<evidence type="ECO:0000313" key="2">
    <source>
        <dbReference type="Proteomes" id="UP000030689"/>
    </source>
</evidence>
<sequence length="101" mass="11555">MLVRANQPYTLGGKQRRQKLKNIVWSKKSSTFSVIRAMLPCCSNSGDDWSEEGVIIRSRIMTSDEDGRLWIAEPGVDRRATSFIAKFYENRVSDPDYKTPP</sequence>
<name>V4LWG8_EUTSA</name>
<reference evidence="1 2" key="1">
    <citation type="journal article" date="2013" name="Front. Plant Sci.">
        <title>The Reference Genome of the Halophytic Plant Eutrema salsugineum.</title>
        <authorList>
            <person name="Yang R."/>
            <person name="Jarvis D.E."/>
            <person name="Chen H."/>
            <person name="Beilstein M.A."/>
            <person name="Grimwood J."/>
            <person name="Jenkins J."/>
            <person name="Shu S."/>
            <person name="Prochnik S."/>
            <person name="Xin M."/>
            <person name="Ma C."/>
            <person name="Schmutz J."/>
            <person name="Wing R.A."/>
            <person name="Mitchell-Olds T."/>
            <person name="Schumaker K.S."/>
            <person name="Wang X."/>
        </authorList>
    </citation>
    <scope>NUCLEOTIDE SEQUENCE [LARGE SCALE GENOMIC DNA]</scope>
</reference>
<dbReference type="Gramene" id="ESQ48169">
    <property type="protein sequence ID" value="ESQ48169"/>
    <property type="gene ID" value="EUTSA_v10022047mg"/>
</dbReference>